<sequence length="151" mass="17378">MKICEHYGYHLKMSSLYIIELSIDPGIWHPIDKDRISLHPIEFHLEEEAYKDRIDSYRRNIRLTEAVQTGISQLNGIHVAVGVIDFQFMGVSMEFVSWEKVTHLIEYTTNKVLTLIIIVSASEGRCCEACMEKGSLSLMKMAKVSSDLYDY</sequence>
<gene>
    <name evidence="1" type="ORF">M9H77_12182</name>
</gene>
<evidence type="ECO:0000313" key="2">
    <source>
        <dbReference type="Proteomes" id="UP001060085"/>
    </source>
</evidence>
<dbReference type="EMBL" id="CM044703">
    <property type="protein sequence ID" value="KAI5671818.1"/>
    <property type="molecule type" value="Genomic_DNA"/>
</dbReference>
<evidence type="ECO:0000313" key="1">
    <source>
        <dbReference type="EMBL" id="KAI5671818.1"/>
    </source>
</evidence>
<proteinExistence type="predicted"/>
<accession>A0ACC0BGV8</accession>
<comment type="caution">
    <text evidence="1">The sequence shown here is derived from an EMBL/GenBank/DDBJ whole genome shotgun (WGS) entry which is preliminary data.</text>
</comment>
<reference evidence="2" key="1">
    <citation type="journal article" date="2023" name="Nat. Plants">
        <title>Single-cell RNA sequencing provides a high-resolution roadmap for understanding the multicellular compartmentation of specialized metabolism.</title>
        <authorList>
            <person name="Sun S."/>
            <person name="Shen X."/>
            <person name="Li Y."/>
            <person name="Li Y."/>
            <person name="Wang S."/>
            <person name="Li R."/>
            <person name="Zhang H."/>
            <person name="Shen G."/>
            <person name="Guo B."/>
            <person name="Wei J."/>
            <person name="Xu J."/>
            <person name="St-Pierre B."/>
            <person name="Chen S."/>
            <person name="Sun C."/>
        </authorList>
    </citation>
    <scope>NUCLEOTIDE SEQUENCE [LARGE SCALE GENOMIC DNA]</scope>
</reference>
<organism evidence="1 2">
    <name type="scientific">Catharanthus roseus</name>
    <name type="common">Madagascar periwinkle</name>
    <name type="synonym">Vinca rosea</name>
    <dbReference type="NCBI Taxonomy" id="4058"/>
    <lineage>
        <taxon>Eukaryota</taxon>
        <taxon>Viridiplantae</taxon>
        <taxon>Streptophyta</taxon>
        <taxon>Embryophyta</taxon>
        <taxon>Tracheophyta</taxon>
        <taxon>Spermatophyta</taxon>
        <taxon>Magnoliopsida</taxon>
        <taxon>eudicotyledons</taxon>
        <taxon>Gunneridae</taxon>
        <taxon>Pentapetalae</taxon>
        <taxon>asterids</taxon>
        <taxon>lamiids</taxon>
        <taxon>Gentianales</taxon>
        <taxon>Apocynaceae</taxon>
        <taxon>Rauvolfioideae</taxon>
        <taxon>Vinceae</taxon>
        <taxon>Catharanthinae</taxon>
        <taxon>Catharanthus</taxon>
    </lineage>
</organism>
<name>A0ACC0BGV8_CATRO</name>
<dbReference type="Proteomes" id="UP001060085">
    <property type="component" value="Linkage Group LG03"/>
</dbReference>
<keyword evidence="2" id="KW-1185">Reference proteome</keyword>
<protein>
    <submittedName>
        <fullName evidence="1">Uncharacterized protein</fullName>
    </submittedName>
</protein>